<dbReference type="Gene3D" id="3.65.10.20">
    <property type="entry name" value="RNA 3'-terminal phosphate cyclase domain"/>
    <property type="match status" value="1"/>
</dbReference>
<dbReference type="GO" id="GO:0003963">
    <property type="term" value="F:RNA-3'-phosphate cyclase activity"/>
    <property type="evidence" value="ECO:0007669"/>
    <property type="project" value="UniProtKB-EC"/>
</dbReference>
<comment type="function">
    <text evidence="5">Catalyzes the conversion of 3'-phosphate to a 2',3'-cyclic phosphodiester at the end of RNA. The mechanism of action of the enzyme occurs in 3 steps: (A) adenylation of the enzyme by ATP; (B) transfer of adenylate to an RNA-N3'P to produce RNA-N3'PP5'A; (C) and attack of the adjacent 2'-hydroxyl on the 3'-phosphorus in the diester linkage to produce the cyclic end product. The biological role of this enzyme is unknown but it is likely to function in some aspects of cellular RNA processing.</text>
</comment>
<dbReference type="Gene3D" id="3.30.360.20">
    <property type="entry name" value="RNA 3'-terminal phosphate cyclase, insert domain"/>
    <property type="match status" value="1"/>
</dbReference>
<evidence type="ECO:0000256" key="3">
    <source>
        <dbReference type="ARBA" id="ARBA00022741"/>
    </source>
</evidence>
<comment type="caution">
    <text evidence="9">The sequence shown here is derived from an EMBL/GenBank/DDBJ whole genome shotgun (WGS) entry which is preliminary data.</text>
</comment>
<proteinExistence type="inferred from homology"/>
<organism evidence="9 10">
    <name type="scientific">Stenotrophomonas nematodicola</name>
    <dbReference type="NCBI Taxonomy" id="2656746"/>
    <lineage>
        <taxon>Bacteria</taxon>
        <taxon>Pseudomonadati</taxon>
        <taxon>Pseudomonadota</taxon>
        <taxon>Gammaproteobacteria</taxon>
        <taxon>Lysobacterales</taxon>
        <taxon>Lysobacteraceae</taxon>
        <taxon>Stenotrophomonas</taxon>
    </lineage>
</organism>
<evidence type="ECO:0000259" key="7">
    <source>
        <dbReference type="Pfam" id="PF01137"/>
    </source>
</evidence>
<evidence type="ECO:0000259" key="8">
    <source>
        <dbReference type="Pfam" id="PF05189"/>
    </source>
</evidence>
<dbReference type="RefSeq" id="WP_259209439.1">
    <property type="nucleotide sequence ID" value="NZ_JBHGCJ010000006.1"/>
</dbReference>
<dbReference type="Pfam" id="PF01137">
    <property type="entry name" value="RTC"/>
    <property type="match status" value="1"/>
</dbReference>
<reference evidence="9 10" key="1">
    <citation type="submission" date="2024-09" db="EMBL/GenBank/DDBJ databases">
        <authorList>
            <consortium name="All-Russian atlas of soil microorganisms"/>
            <consortium name="as a basis for the search for new antimicrobial producers and enzymes with unique properties"/>
            <person name="Sokolova E.A."/>
            <person name="Voronina E.N."/>
        </authorList>
    </citation>
    <scope>NUCLEOTIDE SEQUENCE [LARGE SCALE GENOMIC DNA]</scope>
    <source>
        <strain evidence="9 10">AF-22b-331.1</strain>
    </source>
</reference>
<dbReference type="PANTHER" id="PTHR11096">
    <property type="entry name" value="RNA 3' TERMINAL PHOSPHATE CYCLASE"/>
    <property type="match status" value="1"/>
</dbReference>
<evidence type="ECO:0000256" key="5">
    <source>
        <dbReference type="HAMAP-Rule" id="MF_00200"/>
    </source>
</evidence>
<evidence type="ECO:0000313" key="9">
    <source>
        <dbReference type="EMBL" id="MFG6109455.1"/>
    </source>
</evidence>
<dbReference type="Pfam" id="PF05189">
    <property type="entry name" value="RTC_insert"/>
    <property type="match status" value="1"/>
</dbReference>
<dbReference type="SUPFAM" id="SSF55205">
    <property type="entry name" value="EPT/RTPC-like"/>
    <property type="match status" value="2"/>
</dbReference>
<dbReference type="InterPro" id="IPR013792">
    <property type="entry name" value="RNA3'P_cycl/enolpyr_Trfase_a/b"/>
</dbReference>
<feature type="domain" description="RNA 3'-terminal phosphate cyclase insert" evidence="8">
    <location>
        <begin position="182"/>
        <end position="274"/>
    </location>
</feature>
<feature type="domain" description="RNA 3'-terminal phosphate cyclase" evidence="7">
    <location>
        <begin position="10"/>
        <end position="324"/>
    </location>
</feature>
<dbReference type="EC" id="6.5.1.4" evidence="5 6"/>
<dbReference type="InterPro" id="IPR037136">
    <property type="entry name" value="RNA3'_phos_cyclase_dom_sf"/>
</dbReference>
<comment type="subcellular location">
    <subcellularLocation>
        <location evidence="5">Cytoplasm</location>
    </subcellularLocation>
</comment>
<comment type="catalytic activity">
    <reaction evidence="4 5">
        <text>a 3'-end 3'-phospho-ribonucleotide-RNA + ATP = a 3'-end 2',3'-cyclophospho-ribonucleotide-RNA + AMP + diphosphate</text>
        <dbReference type="Rhea" id="RHEA:23976"/>
        <dbReference type="Rhea" id="RHEA-COMP:10463"/>
        <dbReference type="Rhea" id="RHEA-COMP:10464"/>
        <dbReference type="ChEBI" id="CHEBI:30616"/>
        <dbReference type="ChEBI" id="CHEBI:33019"/>
        <dbReference type="ChEBI" id="CHEBI:83062"/>
        <dbReference type="ChEBI" id="CHEBI:83064"/>
        <dbReference type="ChEBI" id="CHEBI:456215"/>
        <dbReference type="EC" id="6.5.1.4"/>
    </reaction>
</comment>
<accession>A0ABW7CWW3</accession>
<dbReference type="PANTHER" id="PTHR11096:SF0">
    <property type="entry name" value="RNA 3'-TERMINAL PHOSPHATE CYCLASE"/>
    <property type="match status" value="1"/>
</dbReference>
<evidence type="ECO:0000313" key="10">
    <source>
        <dbReference type="Proteomes" id="UP001605261"/>
    </source>
</evidence>
<dbReference type="Proteomes" id="UP001605261">
    <property type="component" value="Unassembled WGS sequence"/>
</dbReference>
<dbReference type="NCBIfam" id="NF003246">
    <property type="entry name" value="PRK04204.1-2"/>
    <property type="match status" value="1"/>
</dbReference>
<keyword evidence="5" id="KW-0963">Cytoplasm</keyword>
<keyword evidence="2 5" id="KW-0436">Ligase</keyword>
<dbReference type="InterPro" id="IPR017770">
    <property type="entry name" value="RNA3'_term_phos_cyc_type_1"/>
</dbReference>
<dbReference type="NCBIfam" id="NF003247">
    <property type="entry name" value="PRK04204.1-3"/>
    <property type="match status" value="1"/>
</dbReference>
<evidence type="ECO:0000256" key="6">
    <source>
        <dbReference type="NCBIfam" id="TIGR03399"/>
    </source>
</evidence>
<feature type="binding site" evidence="5">
    <location>
        <position position="100"/>
    </location>
    <ligand>
        <name>ATP</name>
        <dbReference type="ChEBI" id="CHEBI:30616"/>
    </ligand>
</feature>
<dbReference type="InterPro" id="IPR023797">
    <property type="entry name" value="RNA3'_phos_cyclase_dom"/>
</dbReference>
<feature type="active site" description="Tele-AMP-histidine intermediate" evidence="5">
    <location>
        <position position="307"/>
    </location>
</feature>
<dbReference type="InterPro" id="IPR036553">
    <property type="entry name" value="RPTC_insert"/>
</dbReference>
<dbReference type="InterPro" id="IPR000228">
    <property type="entry name" value="RNA3'_term_phos_cyc"/>
</dbReference>
<feature type="binding site" evidence="5">
    <location>
        <begin position="282"/>
        <end position="286"/>
    </location>
    <ligand>
        <name>ATP</name>
        <dbReference type="ChEBI" id="CHEBI:30616"/>
    </ligand>
</feature>
<sequence length="338" mass="35556">MDMIEIDGSQGGGQLLRSALTLSLCTGIGFTIQDIRARRRRPGLMRQHLTAVNAAARVGSACTHGAELGATALRFEPGPVCAGEYQFATGSAGSATLVLQTVLPALWQADAPSRLRLEGGTHNPLAPSADFIADAYLPALAKMGVQASLQLQQHGFHPAGGGVMQVEVAPCAALQPRVFDARGALASMEAKVLMSGLPGDIGLRELQVLAEKLGVDPHPRHVHAVRPALGPGNVALVHVRHAEHVEVFSGHGERGVSAEQVGARLAGQVRQYLQGSGCVGEYLSDQLLLPMALAGAGAFTTRAISAHLASNARLIEKFLPVEFDWQPHDGGWRVTVSR</sequence>
<keyword evidence="3 5" id="KW-0547">Nucleotide-binding</keyword>
<comment type="similarity">
    <text evidence="1 5">Belongs to the RNA 3'-terminal cyclase family. Type 1 subfamily.</text>
</comment>
<evidence type="ECO:0000256" key="4">
    <source>
        <dbReference type="ARBA" id="ARBA00024481"/>
    </source>
</evidence>
<dbReference type="EMBL" id="JBHGCJ010000006">
    <property type="protein sequence ID" value="MFG6109455.1"/>
    <property type="molecule type" value="Genomic_DNA"/>
</dbReference>
<name>A0ABW7CWW3_9GAMM</name>
<dbReference type="NCBIfam" id="TIGR03399">
    <property type="entry name" value="RNA_3prim_cycl"/>
    <property type="match status" value="1"/>
</dbReference>
<keyword evidence="10" id="KW-1185">Reference proteome</keyword>
<keyword evidence="5" id="KW-0067">ATP-binding</keyword>
<gene>
    <name evidence="5 9" type="primary">rtcA</name>
    <name evidence="9" type="ORF">ACEU0G_003467</name>
</gene>
<dbReference type="InterPro" id="IPR013791">
    <property type="entry name" value="RNA3'-term_phos_cycl_insert"/>
</dbReference>
<dbReference type="HAMAP" id="MF_00200">
    <property type="entry name" value="RTC"/>
    <property type="match status" value="1"/>
</dbReference>
<protein>
    <recommendedName>
        <fullName evidence="5 6">RNA 3'-terminal phosphate cyclase</fullName>
        <shortName evidence="5">RNA cyclase</shortName>
        <shortName evidence="5">RNA-3'-phosphate cyclase</shortName>
        <ecNumber evidence="5 6">6.5.1.4</ecNumber>
    </recommendedName>
</protein>
<dbReference type="PIRSF" id="PIRSF005378">
    <property type="entry name" value="RNA3'_term_phos_cycl_euk"/>
    <property type="match status" value="1"/>
</dbReference>
<evidence type="ECO:0000256" key="2">
    <source>
        <dbReference type="ARBA" id="ARBA00022598"/>
    </source>
</evidence>
<dbReference type="SUPFAM" id="SSF52913">
    <property type="entry name" value="RNA 3'-terminal phosphate cyclase, RPTC, insert domain"/>
    <property type="match status" value="1"/>
</dbReference>
<evidence type="ECO:0000256" key="1">
    <source>
        <dbReference type="ARBA" id="ARBA00009206"/>
    </source>
</evidence>